<dbReference type="GO" id="GO:0016301">
    <property type="term" value="F:kinase activity"/>
    <property type="evidence" value="ECO:0007669"/>
    <property type="project" value="UniProtKB-KW"/>
</dbReference>
<dbReference type="Gene3D" id="6.20.250.60">
    <property type="match status" value="1"/>
</dbReference>
<dbReference type="GO" id="GO:0005737">
    <property type="term" value="C:cytoplasm"/>
    <property type="evidence" value="ECO:0007669"/>
    <property type="project" value="TreeGrafter"/>
</dbReference>
<feature type="compositionally biased region" description="Basic and acidic residues" evidence="2">
    <location>
        <begin position="91"/>
        <end position="124"/>
    </location>
</feature>
<name>A0AA38KVD1_9AGAR</name>
<dbReference type="InterPro" id="IPR032640">
    <property type="entry name" value="AMPK1_CBM"/>
</dbReference>
<feature type="region of interest" description="Disordered" evidence="2">
    <location>
        <begin position="1"/>
        <end position="131"/>
    </location>
</feature>
<evidence type="ECO:0000313" key="4">
    <source>
        <dbReference type="EMBL" id="KAJ3783882.1"/>
    </source>
</evidence>
<reference evidence="4" key="1">
    <citation type="submission" date="2022-08" db="EMBL/GenBank/DDBJ databases">
        <authorList>
            <consortium name="DOE Joint Genome Institute"/>
            <person name="Min B."/>
            <person name="Riley R."/>
            <person name="Sierra-Patev S."/>
            <person name="Naranjo-Ortiz M."/>
            <person name="Looney B."/>
            <person name="Konkel Z."/>
            <person name="Slot J.C."/>
            <person name="Sakamoto Y."/>
            <person name="Steenwyk J.L."/>
            <person name="Rokas A."/>
            <person name="Carro J."/>
            <person name="Camarero S."/>
            <person name="Ferreira P."/>
            <person name="Molpeceres G."/>
            <person name="Ruiz-Duenas F.J."/>
            <person name="Serrano A."/>
            <person name="Henrissat B."/>
            <person name="Drula E."/>
            <person name="Hughes K.W."/>
            <person name="Mata J.L."/>
            <person name="Ishikawa N.K."/>
            <person name="Vargas-Isla R."/>
            <person name="Ushijima S."/>
            <person name="Smith C.A."/>
            <person name="Ahrendt S."/>
            <person name="Andreopoulos W."/>
            <person name="He G."/>
            <person name="Labutti K."/>
            <person name="Lipzen A."/>
            <person name="Ng V."/>
            <person name="Sandor L."/>
            <person name="Barry K."/>
            <person name="Martinez A.T."/>
            <person name="Xiao Y."/>
            <person name="Gibbons J.G."/>
            <person name="Terashima K."/>
            <person name="Hibbett D.S."/>
            <person name="Grigoriev I.V."/>
        </authorList>
    </citation>
    <scope>NUCLEOTIDE SEQUENCE</scope>
    <source>
        <strain evidence="4">TFB10291</strain>
    </source>
</reference>
<dbReference type="SUPFAM" id="SSF160219">
    <property type="entry name" value="AMPKBI-like"/>
    <property type="match status" value="1"/>
</dbReference>
<feature type="compositionally biased region" description="Polar residues" evidence="2">
    <location>
        <begin position="465"/>
        <end position="482"/>
    </location>
</feature>
<dbReference type="GO" id="GO:0019901">
    <property type="term" value="F:protein kinase binding"/>
    <property type="evidence" value="ECO:0007669"/>
    <property type="project" value="TreeGrafter"/>
</dbReference>
<dbReference type="SUPFAM" id="SSF81296">
    <property type="entry name" value="E set domains"/>
    <property type="match status" value="1"/>
</dbReference>
<dbReference type="AlphaFoldDB" id="A0AA38KVD1"/>
<dbReference type="PANTHER" id="PTHR10343:SF84">
    <property type="entry name" value="5'-AMP-ACTIVATED PROTEIN KINASE SUBUNIT BETA-1"/>
    <property type="match status" value="1"/>
</dbReference>
<feature type="region of interest" description="Disordered" evidence="2">
    <location>
        <begin position="381"/>
        <end position="484"/>
    </location>
</feature>
<dbReference type="InterPro" id="IPR037256">
    <property type="entry name" value="ASC_dom_sf"/>
</dbReference>
<comment type="similarity">
    <text evidence="1">Belongs to the 5'-AMP-activated protein kinase beta subunit family.</text>
</comment>
<organism evidence="4 5">
    <name type="scientific">Lentinula aff. detonsa</name>
    <dbReference type="NCBI Taxonomy" id="2804958"/>
    <lineage>
        <taxon>Eukaryota</taxon>
        <taxon>Fungi</taxon>
        <taxon>Dikarya</taxon>
        <taxon>Basidiomycota</taxon>
        <taxon>Agaricomycotina</taxon>
        <taxon>Agaricomycetes</taxon>
        <taxon>Agaricomycetidae</taxon>
        <taxon>Agaricales</taxon>
        <taxon>Marasmiineae</taxon>
        <taxon>Omphalotaceae</taxon>
        <taxon>Lentinula</taxon>
    </lineage>
</organism>
<dbReference type="GO" id="GO:0005634">
    <property type="term" value="C:nucleus"/>
    <property type="evidence" value="ECO:0007669"/>
    <property type="project" value="TreeGrafter"/>
</dbReference>
<feature type="compositionally biased region" description="Basic and acidic residues" evidence="2">
    <location>
        <begin position="417"/>
        <end position="447"/>
    </location>
</feature>
<feature type="compositionally biased region" description="Polar residues" evidence="2">
    <location>
        <begin position="24"/>
        <end position="45"/>
    </location>
</feature>
<evidence type="ECO:0000259" key="3">
    <source>
        <dbReference type="SMART" id="SM01010"/>
    </source>
</evidence>
<dbReference type="Gene3D" id="2.60.40.10">
    <property type="entry name" value="Immunoglobulins"/>
    <property type="match status" value="1"/>
</dbReference>
<evidence type="ECO:0000256" key="2">
    <source>
        <dbReference type="SAM" id="MobiDB-lite"/>
    </source>
</evidence>
<dbReference type="InterPro" id="IPR014756">
    <property type="entry name" value="Ig_E-set"/>
</dbReference>
<feature type="domain" description="Association with the SNF1 complex (ASC)" evidence="3">
    <location>
        <begin position="311"/>
        <end position="567"/>
    </location>
</feature>
<keyword evidence="4" id="KW-0418">Kinase</keyword>
<accession>A0AA38KVD1</accession>
<dbReference type="GO" id="GO:0007165">
    <property type="term" value="P:signal transduction"/>
    <property type="evidence" value="ECO:0007669"/>
    <property type="project" value="TreeGrafter"/>
</dbReference>
<keyword evidence="5" id="KW-1185">Reference proteome</keyword>
<feature type="compositionally biased region" description="Low complexity" evidence="2">
    <location>
        <begin position="53"/>
        <end position="68"/>
    </location>
</feature>
<dbReference type="Proteomes" id="UP001163798">
    <property type="component" value="Unassembled WGS sequence"/>
</dbReference>
<dbReference type="SMART" id="SM01010">
    <property type="entry name" value="AMPKBI"/>
    <property type="match status" value="1"/>
</dbReference>
<keyword evidence="4" id="KW-0808">Transferase</keyword>
<feature type="compositionally biased region" description="Polar residues" evidence="2">
    <location>
        <begin position="382"/>
        <end position="403"/>
    </location>
</feature>
<gene>
    <name evidence="4" type="ORF">GGU10DRAFT_435666</name>
</gene>
<dbReference type="PANTHER" id="PTHR10343">
    <property type="entry name" value="5'-AMP-ACTIVATED PROTEIN KINASE , BETA SUBUNIT"/>
    <property type="match status" value="1"/>
</dbReference>
<proteinExistence type="inferred from homology"/>
<dbReference type="GO" id="GO:0031588">
    <property type="term" value="C:nucleotide-activated protein kinase complex"/>
    <property type="evidence" value="ECO:0007669"/>
    <property type="project" value="TreeGrafter"/>
</dbReference>
<dbReference type="InterPro" id="IPR050827">
    <property type="entry name" value="CRP1_MDG1_kinase"/>
</dbReference>
<evidence type="ECO:0000313" key="5">
    <source>
        <dbReference type="Proteomes" id="UP001163798"/>
    </source>
</evidence>
<protein>
    <submittedName>
        <fullName evidence="4">5'-AMP-activated protein kinase beta subunit, interation domain-containing protein</fullName>
    </submittedName>
</protein>
<dbReference type="Pfam" id="PF16561">
    <property type="entry name" value="AMPK1_CBM"/>
    <property type="match status" value="1"/>
</dbReference>
<comment type="caution">
    <text evidence="4">The sequence shown here is derived from an EMBL/GenBank/DDBJ whole genome shotgun (WGS) entry which is preliminary data.</text>
</comment>
<sequence>MGNTQSQQPTNSPTGSKRFGSPRPRTSSVASTGTGTPPKRSTSLKTGRGRGSRLGQGQAHTRHQSQSPSPSPSVLGQPGRVRSPIPGSRLGAREREVRDAWERETREREKAKEKEKEKEKEQKRAIPTKKKSLELPDLTLTSTVAIPRPTSMIRVESPERQDEQVPHSQILVRSSIAFPLANSIPANRVNPQPRQGEPTYLVKISWHGGGQQVYLTRAGDDDWNGKTEMSREDSTFSTIIALPRGTHHLRFIVDGETRVADDLPTAVADNGSLANYVAVGLGEGDSPTTDDVQRPDTLTRFHSAFWSEEGPLLSNEVWSTEIPLELVEAALEEESYLAYQNDLENAQATGQRIHIAGFVPLPNIPPAPRLPRYLDKLILNSPPLTSNGSPSTSVTGSPKSRTASPVPVVGIGALGERSGRERTSPLRREGRDERTSREGRKREREWKSMSLVIAQRSTDRPLPITTASGTDVSQSPPTSSIPHSPEPSYYGTYNSANALAIQNPQINSADIANAIPALADDTSVLPVPSHVVLHHLCTSAMRNGVLAVGETTRYRKKFVTTIYYKPTS</sequence>
<dbReference type="InterPro" id="IPR013783">
    <property type="entry name" value="Ig-like_fold"/>
</dbReference>
<dbReference type="Pfam" id="PF04739">
    <property type="entry name" value="AMPKBI"/>
    <property type="match status" value="1"/>
</dbReference>
<feature type="compositionally biased region" description="Polar residues" evidence="2">
    <location>
        <begin position="1"/>
        <end position="15"/>
    </location>
</feature>
<dbReference type="CDD" id="cd02859">
    <property type="entry name" value="E_set_AMPKbeta_like_N"/>
    <property type="match status" value="1"/>
</dbReference>
<evidence type="ECO:0000256" key="1">
    <source>
        <dbReference type="ARBA" id="ARBA00010926"/>
    </source>
</evidence>
<dbReference type="EMBL" id="MU793400">
    <property type="protein sequence ID" value="KAJ3783882.1"/>
    <property type="molecule type" value="Genomic_DNA"/>
</dbReference>
<dbReference type="InterPro" id="IPR006828">
    <property type="entry name" value="ASC_dom"/>
</dbReference>